<dbReference type="PROSITE" id="PS50943">
    <property type="entry name" value="HTH_CROC1"/>
    <property type="match status" value="1"/>
</dbReference>
<protein>
    <submittedName>
        <fullName evidence="2">Helix-turn-helix transcriptional regulator</fullName>
    </submittedName>
</protein>
<dbReference type="Proteomes" id="UP001217476">
    <property type="component" value="Chromosome"/>
</dbReference>
<name>A0AAJ6AZP0_9HYPH</name>
<reference evidence="2" key="1">
    <citation type="submission" date="2023-03" db="EMBL/GenBank/DDBJ databases">
        <title>Andean soil-derived lignocellulolytic bacterial consortium as a source of novel taxa and putative plastic-active enzymes.</title>
        <authorList>
            <person name="Diaz-Garcia L."/>
            <person name="Chuvochina M."/>
            <person name="Feuerriegel G."/>
            <person name="Bunk B."/>
            <person name="Sproer C."/>
            <person name="Streit W.R."/>
            <person name="Rodriguez L.M."/>
            <person name="Overmann J."/>
            <person name="Jimenez D.J."/>
        </authorList>
    </citation>
    <scope>NUCLEOTIDE SEQUENCE</scope>
    <source>
        <strain evidence="2">MAG 4196</strain>
    </source>
</reference>
<dbReference type="AlphaFoldDB" id="A0AAJ6AZP0"/>
<dbReference type="GO" id="GO:0003677">
    <property type="term" value="F:DNA binding"/>
    <property type="evidence" value="ECO:0007669"/>
    <property type="project" value="InterPro"/>
</dbReference>
<proteinExistence type="predicted"/>
<dbReference type="Gene3D" id="1.10.260.40">
    <property type="entry name" value="lambda repressor-like DNA-binding domains"/>
    <property type="match status" value="1"/>
</dbReference>
<sequence length="128" mass="14083">MTRYKRSDFLPADRHFNARPPEEQAEILAEADRMMAEIHLASVRKALTVTQADLAERTGLKQGEISRIENAVTSVQIKTLQRYVSGLGGQLRIVADFPDGSKAEIPLRNGKPVKSKAIVAAADRKKSA</sequence>
<evidence type="ECO:0000259" key="1">
    <source>
        <dbReference type="PROSITE" id="PS50943"/>
    </source>
</evidence>
<organism evidence="2 3">
    <name type="scientific">Candidatus Devosia phytovorans</name>
    <dbReference type="NCBI Taxonomy" id="3121372"/>
    <lineage>
        <taxon>Bacteria</taxon>
        <taxon>Pseudomonadati</taxon>
        <taxon>Pseudomonadota</taxon>
        <taxon>Alphaproteobacteria</taxon>
        <taxon>Hyphomicrobiales</taxon>
        <taxon>Devosiaceae</taxon>
        <taxon>Devosia</taxon>
    </lineage>
</organism>
<dbReference type="SMART" id="SM00530">
    <property type="entry name" value="HTH_XRE"/>
    <property type="match status" value="1"/>
</dbReference>
<feature type="domain" description="HTH cro/C1-type" evidence="1">
    <location>
        <begin position="40"/>
        <end position="94"/>
    </location>
</feature>
<dbReference type="EMBL" id="CP119312">
    <property type="protein sequence ID" value="WEK02693.1"/>
    <property type="molecule type" value="Genomic_DNA"/>
</dbReference>
<evidence type="ECO:0000313" key="3">
    <source>
        <dbReference type="Proteomes" id="UP001217476"/>
    </source>
</evidence>
<dbReference type="InterPro" id="IPR001387">
    <property type="entry name" value="Cro/C1-type_HTH"/>
</dbReference>
<dbReference type="CDD" id="cd00093">
    <property type="entry name" value="HTH_XRE"/>
    <property type="match status" value="1"/>
</dbReference>
<evidence type="ECO:0000313" key="2">
    <source>
        <dbReference type="EMBL" id="WEK02693.1"/>
    </source>
</evidence>
<dbReference type="SUPFAM" id="SSF47413">
    <property type="entry name" value="lambda repressor-like DNA-binding domains"/>
    <property type="match status" value="1"/>
</dbReference>
<gene>
    <name evidence="2" type="ORF">P0Y65_10785</name>
</gene>
<dbReference type="Pfam" id="PF01381">
    <property type="entry name" value="HTH_3"/>
    <property type="match status" value="1"/>
</dbReference>
<accession>A0AAJ6AZP0</accession>
<dbReference type="InterPro" id="IPR010982">
    <property type="entry name" value="Lambda_DNA-bd_dom_sf"/>
</dbReference>